<dbReference type="InterPro" id="IPR011009">
    <property type="entry name" value="Kinase-like_dom_sf"/>
</dbReference>
<dbReference type="EMBL" id="PDNA01000075">
    <property type="protein sequence ID" value="PGH16260.1"/>
    <property type="molecule type" value="Genomic_DNA"/>
</dbReference>
<dbReference type="SUPFAM" id="SSF56112">
    <property type="entry name" value="Protein kinase-like (PK-like)"/>
    <property type="match status" value="1"/>
</dbReference>
<dbReference type="Proteomes" id="UP000224634">
    <property type="component" value="Unassembled WGS sequence"/>
</dbReference>
<accession>A0A2B7Y4U5</accession>
<organism evidence="2 3">
    <name type="scientific">Polytolypa hystricis (strain UAMH7299)</name>
    <dbReference type="NCBI Taxonomy" id="1447883"/>
    <lineage>
        <taxon>Eukaryota</taxon>
        <taxon>Fungi</taxon>
        <taxon>Dikarya</taxon>
        <taxon>Ascomycota</taxon>
        <taxon>Pezizomycotina</taxon>
        <taxon>Eurotiomycetes</taxon>
        <taxon>Eurotiomycetidae</taxon>
        <taxon>Onygenales</taxon>
        <taxon>Onygenales incertae sedis</taxon>
        <taxon>Polytolypa</taxon>
    </lineage>
</organism>
<dbReference type="InterPro" id="IPR002575">
    <property type="entry name" value="Aminoglycoside_PTrfase"/>
</dbReference>
<sequence length="158" mass="18370">MLNARREENCVGVTPERKYYKVGQTFIKRSLRPSEWQTNHYTGSLFVPRFGKERIQNEAASIKFIAKNTNILVPELYCCFEDYEAVYLIMQGVEGVVPPHRVMTKSVRPQWNMKPLESEGLVFCHNDLSAYNVIVDTETLKVKAIIDWEYAGFYPRIV</sequence>
<dbReference type="AlphaFoldDB" id="A0A2B7Y4U5"/>
<dbReference type="InterPro" id="IPR051678">
    <property type="entry name" value="AGP_Transferase"/>
</dbReference>
<evidence type="ECO:0000313" key="3">
    <source>
        <dbReference type="Proteomes" id="UP000224634"/>
    </source>
</evidence>
<evidence type="ECO:0000259" key="1">
    <source>
        <dbReference type="Pfam" id="PF01636"/>
    </source>
</evidence>
<dbReference type="PANTHER" id="PTHR21310">
    <property type="entry name" value="AMINOGLYCOSIDE PHOSPHOTRANSFERASE-RELATED-RELATED"/>
    <property type="match status" value="1"/>
</dbReference>
<reference evidence="2 3" key="1">
    <citation type="submission" date="2017-10" db="EMBL/GenBank/DDBJ databases">
        <title>Comparative genomics in systemic dimorphic fungi from Ajellomycetaceae.</title>
        <authorList>
            <person name="Munoz J.F."/>
            <person name="Mcewen J.G."/>
            <person name="Clay O.K."/>
            <person name="Cuomo C.A."/>
        </authorList>
    </citation>
    <scope>NUCLEOTIDE SEQUENCE [LARGE SCALE GENOMIC DNA]</scope>
    <source>
        <strain evidence="2 3">UAMH7299</strain>
    </source>
</reference>
<dbReference type="STRING" id="1447883.A0A2B7Y4U5"/>
<dbReference type="Pfam" id="PF01636">
    <property type="entry name" value="APH"/>
    <property type="match status" value="1"/>
</dbReference>
<dbReference type="CDD" id="cd05120">
    <property type="entry name" value="APH_ChoK_like"/>
    <property type="match status" value="1"/>
</dbReference>
<dbReference type="Gene3D" id="3.90.1200.10">
    <property type="match status" value="1"/>
</dbReference>
<dbReference type="PANTHER" id="PTHR21310:SF15">
    <property type="entry name" value="AMINOGLYCOSIDE PHOSPHOTRANSFERASE DOMAIN-CONTAINING PROTEIN"/>
    <property type="match status" value="1"/>
</dbReference>
<evidence type="ECO:0000313" key="2">
    <source>
        <dbReference type="EMBL" id="PGH16260.1"/>
    </source>
</evidence>
<proteinExistence type="predicted"/>
<dbReference type="OrthoDB" id="4169861at2759"/>
<keyword evidence="3" id="KW-1185">Reference proteome</keyword>
<feature type="domain" description="Aminoglycoside phosphotransferase" evidence="1">
    <location>
        <begin position="118"/>
        <end position="157"/>
    </location>
</feature>
<comment type="caution">
    <text evidence="2">The sequence shown here is derived from an EMBL/GenBank/DDBJ whole genome shotgun (WGS) entry which is preliminary data.</text>
</comment>
<protein>
    <recommendedName>
        <fullName evidence="1">Aminoglycoside phosphotransferase domain-containing protein</fullName>
    </recommendedName>
</protein>
<gene>
    <name evidence="2" type="ORF">AJ80_05283</name>
</gene>
<name>A0A2B7Y4U5_POLH7</name>